<name>A0A5C3DRR2_9BASI</name>
<dbReference type="EMBL" id="OOIN01000001">
    <property type="protein sequence ID" value="SPO20117.1"/>
    <property type="molecule type" value="Genomic_DNA"/>
</dbReference>
<keyword evidence="2" id="KW-1185">Reference proteome</keyword>
<protein>
    <submittedName>
        <fullName evidence="1">Uncharacterized protein</fullName>
    </submittedName>
</protein>
<organism evidence="1 2">
    <name type="scientific">Ustilago trichophora</name>
    <dbReference type="NCBI Taxonomy" id="86804"/>
    <lineage>
        <taxon>Eukaryota</taxon>
        <taxon>Fungi</taxon>
        <taxon>Dikarya</taxon>
        <taxon>Basidiomycota</taxon>
        <taxon>Ustilaginomycotina</taxon>
        <taxon>Ustilaginomycetes</taxon>
        <taxon>Ustilaginales</taxon>
        <taxon>Ustilaginaceae</taxon>
        <taxon>Ustilago</taxon>
    </lineage>
</organism>
<gene>
    <name evidence="1" type="ORF">UTRI_10022</name>
</gene>
<dbReference type="AlphaFoldDB" id="A0A5C3DRR2"/>
<reference evidence="1 2" key="1">
    <citation type="submission" date="2018-03" db="EMBL/GenBank/DDBJ databases">
        <authorList>
            <person name="Guldener U."/>
        </authorList>
    </citation>
    <scope>NUCLEOTIDE SEQUENCE [LARGE SCALE GENOMIC DNA]</scope>
    <source>
        <strain evidence="1 2">NBRC100155</strain>
    </source>
</reference>
<proteinExistence type="predicted"/>
<accession>A0A5C3DRR2</accession>
<evidence type="ECO:0000313" key="1">
    <source>
        <dbReference type="EMBL" id="SPO20117.1"/>
    </source>
</evidence>
<sequence length="101" mass="11109">MSLNFSFKQTTLKMVRMDVFRRAYMATLLLVCIATIFAHVASSMPAGPPRSHASFDHRVGLSGALNRSHPAYNIVHSGGGGSWNPIKWFGKMIKSCIVCKP</sequence>
<evidence type="ECO:0000313" key="2">
    <source>
        <dbReference type="Proteomes" id="UP000324022"/>
    </source>
</evidence>
<dbReference type="Proteomes" id="UP000324022">
    <property type="component" value="Unassembled WGS sequence"/>
</dbReference>